<name>A0AAV7VQK6_PLEWA</name>
<evidence type="ECO:0000256" key="1">
    <source>
        <dbReference type="SAM" id="MobiDB-lite"/>
    </source>
</evidence>
<keyword evidence="3" id="KW-1185">Reference proteome</keyword>
<accession>A0AAV7VQK6</accession>
<reference evidence="2" key="1">
    <citation type="journal article" date="2022" name="bioRxiv">
        <title>Sequencing and chromosome-scale assembly of the giantPleurodeles waltlgenome.</title>
        <authorList>
            <person name="Brown T."/>
            <person name="Elewa A."/>
            <person name="Iarovenko S."/>
            <person name="Subramanian E."/>
            <person name="Araus A.J."/>
            <person name="Petzold A."/>
            <person name="Susuki M."/>
            <person name="Suzuki K.-i.T."/>
            <person name="Hayashi T."/>
            <person name="Toyoda A."/>
            <person name="Oliveira C."/>
            <person name="Osipova E."/>
            <person name="Leigh N.D."/>
            <person name="Simon A."/>
            <person name="Yun M.H."/>
        </authorList>
    </citation>
    <scope>NUCLEOTIDE SEQUENCE</scope>
    <source>
        <strain evidence="2">20211129_DDA</strain>
        <tissue evidence="2">Liver</tissue>
    </source>
</reference>
<protein>
    <submittedName>
        <fullName evidence="2">Uncharacterized protein</fullName>
    </submittedName>
</protein>
<dbReference type="EMBL" id="JANPWB010000003">
    <property type="protein sequence ID" value="KAJ1202891.1"/>
    <property type="molecule type" value="Genomic_DNA"/>
</dbReference>
<dbReference type="Proteomes" id="UP001066276">
    <property type="component" value="Chromosome 2_1"/>
</dbReference>
<gene>
    <name evidence="2" type="ORF">NDU88_006686</name>
</gene>
<proteinExistence type="predicted"/>
<organism evidence="2 3">
    <name type="scientific">Pleurodeles waltl</name>
    <name type="common">Iberian ribbed newt</name>
    <dbReference type="NCBI Taxonomy" id="8319"/>
    <lineage>
        <taxon>Eukaryota</taxon>
        <taxon>Metazoa</taxon>
        <taxon>Chordata</taxon>
        <taxon>Craniata</taxon>
        <taxon>Vertebrata</taxon>
        <taxon>Euteleostomi</taxon>
        <taxon>Amphibia</taxon>
        <taxon>Batrachia</taxon>
        <taxon>Caudata</taxon>
        <taxon>Salamandroidea</taxon>
        <taxon>Salamandridae</taxon>
        <taxon>Pleurodelinae</taxon>
        <taxon>Pleurodeles</taxon>
    </lineage>
</organism>
<comment type="caution">
    <text evidence="2">The sequence shown here is derived from an EMBL/GenBank/DDBJ whole genome shotgun (WGS) entry which is preliminary data.</text>
</comment>
<sequence>MEFEKLRMEEREANELRKSSAQEFVLIKGGVACDQWSCTFSATLPGRELGPAPKSLLKTARKFLQLKGRLLESRWVRKGLPRNVSGKRIDSTHSESSAAAEIQNGDRALNPLQRRVTEAGA</sequence>
<feature type="region of interest" description="Disordered" evidence="1">
    <location>
        <begin position="84"/>
        <end position="111"/>
    </location>
</feature>
<dbReference type="AlphaFoldDB" id="A0AAV7VQK6"/>
<evidence type="ECO:0000313" key="2">
    <source>
        <dbReference type="EMBL" id="KAJ1202891.1"/>
    </source>
</evidence>
<evidence type="ECO:0000313" key="3">
    <source>
        <dbReference type="Proteomes" id="UP001066276"/>
    </source>
</evidence>